<dbReference type="PANTHER" id="PTHR23206">
    <property type="entry name" value="MASK PROTEIN"/>
    <property type="match status" value="1"/>
</dbReference>
<feature type="region of interest" description="Disordered" evidence="4">
    <location>
        <begin position="557"/>
        <end position="591"/>
    </location>
</feature>
<feature type="compositionally biased region" description="Polar residues" evidence="4">
    <location>
        <begin position="1048"/>
        <end position="1058"/>
    </location>
</feature>
<sequence>MAPANPPARELDGGSGAGEGSGGGSGSSGKGSSAKSSSAVPGRIGRPPQWTSTRSRKLVRLYMYSTLSVDKILKVLEDDVFKPRKNSAQKTIHNMLDHDPRYLRPESREDMNQRVKLLAGSTQRKRRSWKKRGDIHQHQQQQQQHQQHQQQQQMSHHHHQPHLPPPMGHASSYDDGMHHGIKQEIGHVPQHSQHQHSQYHQQYAQHQQHSGHPQHLQQPHQLHHQQQLPPQPHHISQQYPSQTSTAFLPPPQGLHQPHQQQHHQQHSSHQPHHQQHQHQSQQPYNDFYHQQYQEQQQQQPPNQAHQQHPYPLSMQQMTHSMPPYMNSGWGGVYESQPQAADPASRLTMNSASFDMTQHQPGMTPLHASHQHAGHSQHLHQQHPQHSQHQHSHVAHGHQPHHVFHPGEHGGYDSHGHMGSMGGGITSSHLPMYGDHQRQRRMSSAAYSTDSDASSDVSTETIQDLKNRLSGCSTHYANQIANLLRRFTISNGSDDASSPAPSLALSGPRSGSNDNTDPHRIRKLWRQRKQKIRSRSVSSASSSASFDVFDSDADVYGEAEEDDTTRKGQSSQGGSNPASVNGATSPDGRDDSSMVRRAVLSSGGSKFANSGSAILGASGDNAGNPRLVLPGDCFTAYQYRDDANCPYHNKQQLLRDAEEKRQRQAEEDQKDRRGGRNGGNRANAKAPREPRCWCAIAEAVGAMALEDGSFWVLGDGQLTPEAQAMVQEQTQQRIHLTRRDRFGHSLLHLVATREGLQMQLLNMVLNSDDATLMAANTAGQTFLHLLTPGWFVGLQEPYSPMVQLLAHLRSRTRQPPPGGDSGSDAADDVSGGGPGSGNAIAHLIYATDVYGRSFFHRLGTFVKDPNILINTIGQHYDRAALARRDAFAHVPMPSLDVRSGGGSSSNASISGTDDYAAWQQSSTPSKPHHLQQHNLPALQYPGQTLSPRYDDHSPSQASPIATPALGGGNVPTVFSSEDAFIRHHESLLRTVTASDNNPSVEDPEGRNGLHCLAEAIVDKRMMDEHRNALSSGRKLPKKKTFEKKDPNAATGSSGGSSFMNGLLLGGESGSASDGGPTYSSSSPYMALANSNTSPALGGATSAQSLLHTSVDGAQMATRLRLVQGLLSPPIVVDVNHYDRRGQTVLTAFVVHIADDQEDKAKSLVAILETLLSAGARIEGRNRRGETALLVAARLGRKIALTALLDHGANVHARDAAGRGVLDVLDMQCRRQGRQNVALYGRLEACRVLLTSIKQLPLGVKQRPSLMDEWTIIHRRGPEPRDINMAM</sequence>
<accession>A0ABP0D3H4</accession>
<evidence type="ECO:0008006" key="7">
    <source>
        <dbReference type="Google" id="ProtNLM"/>
    </source>
</evidence>
<feature type="compositionally biased region" description="Basic and acidic residues" evidence="4">
    <location>
        <begin position="404"/>
        <end position="415"/>
    </location>
</feature>
<feature type="compositionally biased region" description="Basic residues" evidence="4">
    <location>
        <begin position="368"/>
        <end position="403"/>
    </location>
</feature>
<dbReference type="PANTHER" id="PTHR23206:SF8">
    <property type="entry name" value="ANKYRIN REPEAT AND KH DOMAIN-CONTAINING 1"/>
    <property type="match status" value="1"/>
</dbReference>
<dbReference type="Gene3D" id="1.25.40.20">
    <property type="entry name" value="Ankyrin repeat-containing domain"/>
    <property type="match status" value="1"/>
</dbReference>
<feature type="region of interest" description="Disordered" evidence="4">
    <location>
        <begin position="492"/>
        <end position="537"/>
    </location>
</feature>
<feature type="compositionally biased region" description="Basic residues" evidence="4">
    <location>
        <begin position="260"/>
        <end position="276"/>
    </location>
</feature>
<dbReference type="PROSITE" id="PS50088">
    <property type="entry name" value="ANK_REPEAT"/>
    <property type="match status" value="1"/>
</dbReference>
<dbReference type="InterPro" id="IPR002110">
    <property type="entry name" value="Ankyrin_rpt"/>
</dbReference>
<feature type="compositionally biased region" description="Low complexity" evidence="4">
    <location>
        <begin position="30"/>
        <end position="39"/>
    </location>
</feature>
<feature type="compositionally biased region" description="Basic and acidic residues" evidence="4">
    <location>
        <begin position="654"/>
        <end position="673"/>
    </location>
</feature>
<evidence type="ECO:0000313" key="6">
    <source>
        <dbReference type="Proteomes" id="UP001642406"/>
    </source>
</evidence>
<keyword evidence="6" id="KW-1185">Reference proteome</keyword>
<feature type="compositionally biased region" description="Basic and acidic residues" evidence="4">
    <location>
        <begin position="175"/>
        <end position="185"/>
    </location>
</feature>
<gene>
    <name evidence="5" type="ORF">SBRCBS47491_010159</name>
</gene>
<proteinExistence type="predicted"/>
<feature type="compositionally biased region" description="Low complexity" evidence="4">
    <location>
        <begin position="492"/>
        <end position="507"/>
    </location>
</feature>
<keyword evidence="1" id="KW-0677">Repeat</keyword>
<dbReference type="EMBL" id="CAWUHC010000211">
    <property type="protein sequence ID" value="CAK7237816.1"/>
    <property type="molecule type" value="Genomic_DNA"/>
</dbReference>
<feature type="compositionally biased region" description="Polar residues" evidence="4">
    <location>
        <begin position="566"/>
        <end position="583"/>
    </location>
</feature>
<dbReference type="InterPro" id="IPR051631">
    <property type="entry name" value="Ankyrin-KH/SAM_domain"/>
</dbReference>
<dbReference type="PROSITE" id="PS50297">
    <property type="entry name" value="ANK_REP_REGION"/>
    <property type="match status" value="1"/>
</dbReference>
<keyword evidence="2 3" id="KW-0040">ANK repeat</keyword>
<organism evidence="5 6">
    <name type="scientific">Sporothrix bragantina</name>
    <dbReference type="NCBI Taxonomy" id="671064"/>
    <lineage>
        <taxon>Eukaryota</taxon>
        <taxon>Fungi</taxon>
        <taxon>Dikarya</taxon>
        <taxon>Ascomycota</taxon>
        <taxon>Pezizomycotina</taxon>
        <taxon>Sordariomycetes</taxon>
        <taxon>Sordariomycetidae</taxon>
        <taxon>Ophiostomatales</taxon>
        <taxon>Ophiostomataceae</taxon>
        <taxon>Sporothrix</taxon>
    </lineage>
</organism>
<evidence type="ECO:0000256" key="1">
    <source>
        <dbReference type="ARBA" id="ARBA00022737"/>
    </source>
</evidence>
<dbReference type="Proteomes" id="UP001642406">
    <property type="component" value="Unassembled WGS sequence"/>
</dbReference>
<reference evidence="5 6" key="1">
    <citation type="submission" date="2024-01" db="EMBL/GenBank/DDBJ databases">
        <authorList>
            <person name="Allen C."/>
            <person name="Tagirdzhanova G."/>
        </authorList>
    </citation>
    <scope>NUCLEOTIDE SEQUENCE [LARGE SCALE GENOMIC DNA]</scope>
</reference>
<evidence type="ECO:0000256" key="2">
    <source>
        <dbReference type="ARBA" id="ARBA00023043"/>
    </source>
</evidence>
<dbReference type="InterPro" id="IPR036770">
    <property type="entry name" value="Ankyrin_rpt-contain_sf"/>
</dbReference>
<feature type="repeat" description="ANK" evidence="3">
    <location>
        <begin position="1182"/>
        <end position="1214"/>
    </location>
</feature>
<dbReference type="SUPFAM" id="SSF48403">
    <property type="entry name" value="Ankyrin repeat"/>
    <property type="match status" value="1"/>
</dbReference>
<feature type="region of interest" description="Disordered" evidence="4">
    <location>
        <begin position="1"/>
        <end position="51"/>
    </location>
</feature>
<feature type="region of interest" description="Disordered" evidence="4">
    <location>
        <begin position="1026"/>
        <end position="1078"/>
    </location>
</feature>
<feature type="compositionally biased region" description="Low complexity" evidence="4">
    <location>
        <begin position="138"/>
        <end position="154"/>
    </location>
</feature>
<feature type="compositionally biased region" description="Basic residues" evidence="4">
    <location>
        <begin position="519"/>
        <end position="533"/>
    </location>
</feature>
<feature type="region of interest" description="Disordered" evidence="4">
    <location>
        <begin position="654"/>
        <end position="684"/>
    </location>
</feature>
<feature type="region of interest" description="Disordered" evidence="4">
    <location>
        <begin position="810"/>
        <end position="831"/>
    </location>
</feature>
<protein>
    <recommendedName>
        <fullName evidence="7">Ankyrin repeat protein</fullName>
    </recommendedName>
</protein>
<name>A0ABP0D3H4_9PEZI</name>
<evidence type="ECO:0000256" key="3">
    <source>
        <dbReference type="PROSITE-ProRule" id="PRU00023"/>
    </source>
</evidence>
<evidence type="ECO:0000313" key="5">
    <source>
        <dbReference type="EMBL" id="CAK7237816.1"/>
    </source>
</evidence>
<feature type="region of interest" description="Disordered" evidence="4">
    <location>
        <begin position="354"/>
        <end position="458"/>
    </location>
</feature>
<feature type="region of interest" description="Disordered" evidence="4">
    <location>
        <begin position="117"/>
        <end position="282"/>
    </location>
</feature>
<feature type="compositionally biased region" description="Low complexity" evidence="4">
    <location>
        <begin position="190"/>
        <end position="238"/>
    </location>
</feature>
<feature type="compositionally biased region" description="Gly residues" evidence="4">
    <location>
        <begin position="13"/>
        <end position="29"/>
    </location>
</feature>
<feature type="region of interest" description="Disordered" evidence="4">
    <location>
        <begin position="939"/>
        <end position="963"/>
    </location>
</feature>
<feature type="compositionally biased region" description="Low complexity" evidence="4">
    <location>
        <begin position="442"/>
        <end position="458"/>
    </location>
</feature>
<evidence type="ECO:0000256" key="4">
    <source>
        <dbReference type="SAM" id="MobiDB-lite"/>
    </source>
</evidence>
<comment type="caution">
    <text evidence="5">The sequence shown here is derived from an EMBL/GenBank/DDBJ whole genome shotgun (WGS) entry which is preliminary data.</text>
</comment>